<dbReference type="EnsemblPlants" id="AUR62017481-RA">
    <property type="protein sequence ID" value="AUR62017481-RA:cds"/>
    <property type="gene ID" value="AUR62017481"/>
</dbReference>
<evidence type="ECO:0000313" key="2">
    <source>
        <dbReference type="Proteomes" id="UP000596660"/>
    </source>
</evidence>
<dbReference type="AlphaFoldDB" id="A0A803LRA2"/>
<reference evidence="1" key="2">
    <citation type="submission" date="2021-03" db="UniProtKB">
        <authorList>
            <consortium name="EnsemblPlants"/>
        </authorList>
    </citation>
    <scope>IDENTIFICATION</scope>
</reference>
<dbReference type="Proteomes" id="UP000596660">
    <property type="component" value="Unplaced"/>
</dbReference>
<reference evidence="1" key="1">
    <citation type="journal article" date="2017" name="Nature">
        <title>The genome of Chenopodium quinoa.</title>
        <authorList>
            <person name="Jarvis D.E."/>
            <person name="Ho Y.S."/>
            <person name="Lightfoot D.J."/>
            <person name="Schmoeckel S.M."/>
            <person name="Li B."/>
            <person name="Borm T.J.A."/>
            <person name="Ohyanagi H."/>
            <person name="Mineta K."/>
            <person name="Michell C.T."/>
            <person name="Saber N."/>
            <person name="Kharbatia N.M."/>
            <person name="Rupper R.R."/>
            <person name="Sharp A.R."/>
            <person name="Dally N."/>
            <person name="Boughton B.A."/>
            <person name="Woo Y.H."/>
            <person name="Gao G."/>
            <person name="Schijlen E.G.W.M."/>
            <person name="Guo X."/>
            <person name="Momin A.A."/>
            <person name="Negrao S."/>
            <person name="Al-Babili S."/>
            <person name="Gehring C."/>
            <person name="Roessner U."/>
            <person name="Jung C."/>
            <person name="Murphy K."/>
            <person name="Arold S.T."/>
            <person name="Gojobori T."/>
            <person name="van der Linden C.G."/>
            <person name="van Loo E.N."/>
            <person name="Jellen E.N."/>
            <person name="Maughan P.J."/>
            <person name="Tester M."/>
        </authorList>
    </citation>
    <scope>NUCLEOTIDE SEQUENCE [LARGE SCALE GENOMIC DNA]</scope>
    <source>
        <strain evidence="1">cv. PI 614886</strain>
    </source>
</reference>
<protein>
    <submittedName>
        <fullName evidence="1">Uncharacterized protein</fullName>
    </submittedName>
</protein>
<evidence type="ECO:0000313" key="1">
    <source>
        <dbReference type="EnsemblPlants" id="AUR62017481-RA:cds"/>
    </source>
</evidence>
<keyword evidence="2" id="KW-1185">Reference proteome</keyword>
<accession>A0A803LRA2</accession>
<name>A0A803LRA2_CHEQI</name>
<organism evidence="1 2">
    <name type="scientific">Chenopodium quinoa</name>
    <name type="common">Quinoa</name>
    <dbReference type="NCBI Taxonomy" id="63459"/>
    <lineage>
        <taxon>Eukaryota</taxon>
        <taxon>Viridiplantae</taxon>
        <taxon>Streptophyta</taxon>
        <taxon>Embryophyta</taxon>
        <taxon>Tracheophyta</taxon>
        <taxon>Spermatophyta</taxon>
        <taxon>Magnoliopsida</taxon>
        <taxon>eudicotyledons</taxon>
        <taxon>Gunneridae</taxon>
        <taxon>Pentapetalae</taxon>
        <taxon>Caryophyllales</taxon>
        <taxon>Chenopodiaceae</taxon>
        <taxon>Chenopodioideae</taxon>
        <taxon>Atripliceae</taxon>
        <taxon>Chenopodium</taxon>
    </lineage>
</organism>
<proteinExistence type="predicted"/>
<dbReference type="Gramene" id="AUR62017481-RA">
    <property type="protein sequence ID" value="AUR62017481-RA:cds"/>
    <property type="gene ID" value="AUR62017481"/>
</dbReference>
<sequence length="285" mass="31634">MLQGYGACNFRQLMEEDQESNVFSPEAIMQIDDVINRSLARRALDFSSEEVQGQMENGVGGSSVIVHRMSLRSSDALHAVKNNLNVGDTLVNNVEAAVPTTIVPAENQFSPDKTPSKGGFKSDEVLPKQTLLMKDGRNEDRFVTDAVLQASEKLSKFSLNELITLLESVGSKNHKNGMMECYTFAGLDCLQLDDNGLLHLLLTEYIPQVAALSCMEQDIHYDISVKLLNHDKNGESRFKDIFHAFCEAGKAYMASNERLNSLQKNSPSVGGMLDVLEYELWCCEV</sequence>